<dbReference type="Proteomes" id="UP000235943">
    <property type="component" value="Unassembled WGS sequence"/>
</dbReference>
<dbReference type="OrthoDB" id="4250485at2"/>
<feature type="region of interest" description="Disordered" evidence="1">
    <location>
        <begin position="211"/>
        <end position="237"/>
    </location>
</feature>
<feature type="region of interest" description="Disordered" evidence="1">
    <location>
        <begin position="51"/>
        <end position="169"/>
    </location>
</feature>
<proteinExistence type="predicted"/>
<reference evidence="2 3" key="1">
    <citation type="submission" date="2018-01" db="EMBL/GenBank/DDBJ databases">
        <title>Draft genome sequence of Streptomyces sp. 13K301.</title>
        <authorList>
            <person name="Sahin N."/>
            <person name="Saygin H."/>
            <person name="Ay H."/>
        </authorList>
    </citation>
    <scope>NUCLEOTIDE SEQUENCE [LARGE SCALE GENOMIC DNA]</scope>
    <source>
        <strain evidence="2 3">13K301</strain>
    </source>
</reference>
<protein>
    <submittedName>
        <fullName evidence="2">Uncharacterized protein</fullName>
    </submittedName>
</protein>
<organism evidence="2 3">
    <name type="scientific">Streptomyces cahuitamycinicus</name>
    <dbReference type="NCBI Taxonomy" id="2070367"/>
    <lineage>
        <taxon>Bacteria</taxon>
        <taxon>Bacillati</taxon>
        <taxon>Actinomycetota</taxon>
        <taxon>Actinomycetes</taxon>
        <taxon>Kitasatosporales</taxon>
        <taxon>Streptomycetaceae</taxon>
        <taxon>Streptomyces</taxon>
    </lineage>
</organism>
<dbReference type="RefSeq" id="WP_102908269.1">
    <property type="nucleotide sequence ID" value="NZ_POUC01000035.1"/>
</dbReference>
<feature type="compositionally biased region" description="Basic and acidic residues" evidence="1">
    <location>
        <begin position="73"/>
        <end position="94"/>
    </location>
</feature>
<gene>
    <name evidence="2" type="ORF">C1J00_07660</name>
</gene>
<dbReference type="EMBL" id="POUC01000035">
    <property type="protein sequence ID" value="PNG22782.1"/>
    <property type="molecule type" value="Genomic_DNA"/>
</dbReference>
<keyword evidence="3" id="KW-1185">Reference proteome</keyword>
<evidence type="ECO:0000313" key="2">
    <source>
        <dbReference type="EMBL" id="PNG22782.1"/>
    </source>
</evidence>
<dbReference type="AlphaFoldDB" id="A0A2N8TUT4"/>
<evidence type="ECO:0000313" key="3">
    <source>
        <dbReference type="Proteomes" id="UP000235943"/>
    </source>
</evidence>
<evidence type="ECO:0000256" key="1">
    <source>
        <dbReference type="SAM" id="MobiDB-lite"/>
    </source>
</evidence>
<sequence length="250" mass="25993">MSESTAGGRPEPDFLDRLLARHAAPAVQRPGVVRVRPRLAGPFERVEAVKAAAPDPDGTEPLWPVAAPAAVARPDRARPTGREVVRTERERTVVRTEQATASVEPAPRPARPTGSEGPLLRPVTPTGPVLRPVPDTARRAPGRGRTEPAALTNAASVPTPPGADAAPRAAVSAPLLPSAADTAAARDAVRQAAARRPGRQTEQVVQVQIGRLEVTAGGTPQGGGGGPRPRDAERPRAAVSLADYLARGRE</sequence>
<accession>A0A2N8TUT4</accession>
<comment type="caution">
    <text evidence="2">The sequence shown here is derived from an EMBL/GenBank/DDBJ whole genome shotgun (WGS) entry which is preliminary data.</text>
</comment>
<name>A0A2N8TUT4_9ACTN</name>